<dbReference type="Pfam" id="PF00657">
    <property type="entry name" value="Lipase_GDSL"/>
    <property type="match status" value="1"/>
</dbReference>
<dbReference type="InterPro" id="IPR051058">
    <property type="entry name" value="GDSL_Est/Lipase"/>
</dbReference>
<name>A0A165ZHL0_EXIGL</name>
<evidence type="ECO:0000313" key="3">
    <source>
        <dbReference type="EMBL" id="KZV82779.1"/>
    </source>
</evidence>
<dbReference type="PANTHER" id="PTHR45648:SF22">
    <property type="entry name" value="GDSL LIPASE_ACYLHYDROLASE FAMILY PROTEIN (AFU_ORTHOLOGUE AFUA_4G14700)"/>
    <property type="match status" value="1"/>
</dbReference>
<dbReference type="InterPro" id="IPR016024">
    <property type="entry name" value="ARM-type_fold"/>
</dbReference>
<keyword evidence="1" id="KW-0378">Hydrolase</keyword>
<dbReference type="SUPFAM" id="SSF52266">
    <property type="entry name" value="SGNH hydrolase"/>
    <property type="match status" value="1"/>
</dbReference>
<dbReference type="AlphaFoldDB" id="A0A165ZHL0"/>
<feature type="domain" description="TOG" evidence="2">
    <location>
        <begin position="1"/>
        <end position="236"/>
    </location>
</feature>
<dbReference type="PANTHER" id="PTHR45648">
    <property type="entry name" value="GDSL LIPASE/ACYLHYDROLASE FAMILY PROTEIN (AFU_ORTHOLOGUE AFUA_4G14700)"/>
    <property type="match status" value="1"/>
</dbReference>
<evidence type="ECO:0000313" key="4">
    <source>
        <dbReference type="Proteomes" id="UP000077266"/>
    </source>
</evidence>
<evidence type="ECO:0000259" key="2">
    <source>
        <dbReference type="SMART" id="SM01349"/>
    </source>
</evidence>
<dbReference type="GO" id="GO:0016788">
    <property type="term" value="F:hydrolase activity, acting on ester bonds"/>
    <property type="evidence" value="ECO:0007669"/>
    <property type="project" value="InterPro"/>
</dbReference>
<dbReference type="InParanoid" id="A0A165ZHL0"/>
<protein>
    <recommendedName>
        <fullName evidence="2">TOG domain-containing protein</fullName>
    </recommendedName>
</protein>
<organism evidence="3 4">
    <name type="scientific">Exidia glandulosa HHB12029</name>
    <dbReference type="NCBI Taxonomy" id="1314781"/>
    <lineage>
        <taxon>Eukaryota</taxon>
        <taxon>Fungi</taxon>
        <taxon>Dikarya</taxon>
        <taxon>Basidiomycota</taxon>
        <taxon>Agaricomycotina</taxon>
        <taxon>Agaricomycetes</taxon>
        <taxon>Auriculariales</taxon>
        <taxon>Exidiaceae</taxon>
        <taxon>Exidia</taxon>
    </lineage>
</organism>
<proteinExistence type="predicted"/>
<dbReference type="STRING" id="1314781.A0A165ZHL0"/>
<evidence type="ECO:0000256" key="1">
    <source>
        <dbReference type="ARBA" id="ARBA00022801"/>
    </source>
</evidence>
<dbReference type="EMBL" id="KV426304">
    <property type="protein sequence ID" value="KZV82779.1"/>
    <property type="molecule type" value="Genomic_DNA"/>
</dbReference>
<dbReference type="Proteomes" id="UP000077266">
    <property type="component" value="Unassembled WGS sequence"/>
</dbReference>
<reference evidence="3 4" key="1">
    <citation type="journal article" date="2016" name="Mol. Biol. Evol.">
        <title>Comparative Genomics of Early-Diverging Mushroom-Forming Fungi Provides Insights into the Origins of Lignocellulose Decay Capabilities.</title>
        <authorList>
            <person name="Nagy L.G."/>
            <person name="Riley R."/>
            <person name="Tritt A."/>
            <person name="Adam C."/>
            <person name="Daum C."/>
            <person name="Floudas D."/>
            <person name="Sun H."/>
            <person name="Yadav J.S."/>
            <person name="Pangilinan J."/>
            <person name="Larsson K.H."/>
            <person name="Matsuura K."/>
            <person name="Barry K."/>
            <person name="Labutti K."/>
            <person name="Kuo R."/>
            <person name="Ohm R.A."/>
            <person name="Bhattacharya S.S."/>
            <person name="Shirouzu T."/>
            <person name="Yoshinaga Y."/>
            <person name="Martin F.M."/>
            <person name="Grigoriev I.V."/>
            <person name="Hibbett D.S."/>
        </authorList>
    </citation>
    <scope>NUCLEOTIDE SEQUENCE [LARGE SCALE GENOMIC DNA]</scope>
    <source>
        <strain evidence="3 4">HHB12029</strain>
    </source>
</reference>
<dbReference type="OrthoDB" id="1600564at2759"/>
<dbReference type="Gene3D" id="3.40.50.1110">
    <property type="entry name" value="SGNH hydrolase"/>
    <property type="match status" value="1"/>
</dbReference>
<dbReference type="InterPro" id="IPR036514">
    <property type="entry name" value="SGNH_hydro_sf"/>
</dbReference>
<dbReference type="InterPro" id="IPR034085">
    <property type="entry name" value="TOG"/>
</dbReference>
<gene>
    <name evidence="3" type="ORF">EXIGLDRAFT_729289</name>
</gene>
<accession>A0A165ZHL0</accession>
<dbReference type="InterPro" id="IPR001087">
    <property type="entry name" value="GDSL"/>
</dbReference>
<sequence length="544" mass="60113">MAHQSVDMVSILPQRFFRLDDAPPAERLLLLQNILRIVNSTERIRDSDDVLRALEGLAVRLMDPSADCAHVACEIIMSLTLRVEHNRLARYRASIVPPLFRAFARPDGEGGQVISETLDAIYATTTLSALTEGISQALQSRDPRVLLGTLEFVQRCTAATPFAPVDIFSRMLAYSIVQLIIYPAPDDVQKRASDVLGALLRVVGLNVLIDTLRPLDPAQYTLVYEASQKAKVKSCAKEEIPDRLPDPPEAEVIDPKLAFGTSTAHVGPSWQGFGKIRHHFVFGDSLSSVGYRASPAYPQPRIAEPLGVPYPGETYAEGENWIGALVRECKSADALAYVYARPGDTVPLLANQVRNEFMRHTMELEPADGTLWTGSDSIFWTFIGTNDCGARGALFNVQKNMETLVELQEELYQAGARTFIFVTTMPVDRSPFGIKTTIEQNLAERVQQWNAGLFEAVSRFQHRHSPECTVMVYDAHAFFVRLIEAPTAYGMTNSGVGGGLWVDEMHPTAHVQRLLAKDIRAFLDSIGAFSYTTPTRGPSESDST</sequence>
<dbReference type="InterPro" id="IPR011989">
    <property type="entry name" value="ARM-like"/>
</dbReference>
<dbReference type="Gene3D" id="1.25.10.10">
    <property type="entry name" value="Leucine-rich Repeat Variant"/>
    <property type="match status" value="1"/>
</dbReference>
<dbReference type="SMART" id="SM01349">
    <property type="entry name" value="TOG"/>
    <property type="match status" value="1"/>
</dbReference>
<keyword evidence="4" id="KW-1185">Reference proteome</keyword>
<dbReference type="SUPFAM" id="SSF48371">
    <property type="entry name" value="ARM repeat"/>
    <property type="match status" value="1"/>
</dbReference>